<dbReference type="OrthoDB" id="49016at2759"/>
<dbReference type="InterPro" id="IPR036180">
    <property type="entry name" value="Gelsolin-like_dom_sf"/>
</dbReference>
<evidence type="ECO:0008006" key="7">
    <source>
        <dbReference type="Google" id="ProtNLM"/>
    </source>
</evidence>
<feature type="domain" description="Gelsolin-like" evidence="2">
    <location>
        <begin position="218"/>
        <end position="262"/>
    </location>
</feature>
<sequence>MARCSPPPRLIAPASSRARAQPCSRSSTPRRFPPPPPARAYLQSAVLYTTPSGERRVRVHNLAVQVVELAGSVFRFADMEAVVAGLLRHAMARMMTTKMSTIRDELTESCSAILYAYRRNCAANTAATQLIIPEAFRALPMYALGMHKSKPLKARNVSPDVRAYTMHRFLSSPVRYTMFHLYPRLLAIHDLDDTIALPNPDTGVIEMPSLMRDSYVFMEAGGIYLADNEELQVLWIGQSTSPQLLRDLFAVDDTADIDPYMVRASSSLSPYLLIHLCPFHIPLRRLTSRGSPRASRSSYTISSRTAGASAAGGARRCASRGRT</sequence>
<keyword evidence="6" id="KW-1185">Reference proteome</keyword>
<dbReference type="InterPro" id="IPR036175">
    <property type="entry name" value="Sec23/24_helical_dom_sf"/>
</dbReference>
<dbReference type="GO" id="GO:0070971">
    <property type="term" value="C:endoplasmic reticulum exit site"/>
    <property type="evidence" value="ECO:0007669"/>
    <property type="project" value="TreeGrafter"/>
</dbReference>
<feature type="compositionally biased region" description="Low complexity" evidence="1">
    <location>
        <begin position="302"/>
        <end position="316"/>
    </location>
</feature>
<dbReference type="PANTHER" id="PTHR13803">
    <property type="entry name" value="SEC24-RELATED PROTEIN"/>
    <property type="match status" value="1"/>
</dbReference>
<proteinExistence type="predicted"/>
<dbReference type="SUPFAM" id="SSF81995">
    <property type="entry name" value="beta-sandwich domain of Sec23/24"/>
    <property type="match status" value="1"/>
</dbReference>
<dbReference type="Gene3D" id="3.40.20.10">
    <property type="entry name" value="Severin"/>
    <property type="match status" value="1"/>
</dbReference>
<evidence type="ECO:0000313" key="5">
    <source>
        <dbReference type="EMBL" id="TFY60009.1"/>
    </source>
</evidence>
<dbReference type="SUPFAM" id="SSF82754">
    <property type="entry name" value="C-terminal, gelsolin-like domain of Sec23/24"/>
    <property type="match status" value="1"/>
</dbReference>
<comment type="caution">
    <text evidence="5">The sequence shown here is derived from an EMBL/GenBank/DDBJ whole genome shotgun (WGS) entry which is preliminary data.</text>
</comment>
<dbReference type="AlphaFoldDB" id="A0A4Y9YGG9"/>
<dbReference type="GO" id="GO:0000149">
    <property type="term" value="F:SNARE binding"/>
    <property type="evidence" value="ECO:0007669"/>
    <property type="project" value="TreeGrafter"/>
</dbReference>
<feature type="compositionally biased region" description="Pro residues" evidence="1">
    <location>
        <begin position="1"/>
        <end position="10"/>
    </location>
</feature>
<feature type="compositionally biased region" description="Polar residues" evidence="1">
    <location>
        <begin position="289"/>
        <end position="301"/>
    </location>
</feature>
<dbReference type="Pfam" id="PF00626">
    <property type="entry name" value="Gelsolin"/>
    <property type="match status" value="1"/>
</dbReference>
<feature type="region of interest" description="Disordered" evidence="1">
    <location>
        <begin position="1"/>
        <end position="36"/>
    </location>
</feature>
<evidence type="ECO:0000259" key="2">
    <source>
        <dbReference type="Pfam" id="PF00626"/>
    </source>
</evidence>
<protein>
    <recommendedName>
        <fullName evidence="7">Sec23/Sec24 helical domain-containing protein</fullName>
    </recommendedName>
</protein>
<dbReference type="PANTHER" id="PTHR13803:SF4">
    <property type="entry name" value="SECRETORY 24CD, ISOFORM C"/>
    <property type="match status" value="1"/>
</dbReference>
<evidence type="ECO:0000259" key="3">
    <source>
        <dbReference type="Pfam" id="PF04815"/>
    </source>
</evidence>
<dbReference type="GO" id="GO:0090110">
    <property type="term" value="P:COPII-coated vesicle cargo loading"/>
    <property type="evidence" value="ECO:0007669"/>
    <property type="project" value="TreeGrafter"/>
</dbReference>
<dbReference type="GO" id="GO:0006886">
    <property type="term" value="P:intracellular protein transport"/>
    <property type="evidence" value="ECO:0007669"/>
    <property type="project" value="InterPro"/>
</dbReference>
<dbReference type="GO" id="GO:0030127">
    <property type="term" value="C:COPII vesicle coat"/>
    <property type="evidence" value="ECO:0007669"/>
    <property type="project" value="InterPro"/>
</dbReference>
<accession>A0A4Y9YGG9</accession>
<dbReference type="InterPro" id="IPR007123">
    <property type="entry name" value="Gelsolin-like_dom"/>
</dbReference>
<dbReference type="SUPFAM" id="SSF81811">
    <property type="entry name" value="Helical domain of Sec23/24"/>
    <property type="match status" value="1"/>
</dbReference>
<dbReference type="EMBL" id="SEOQ01000587">
    <property type="protein sequence ID" value="TFY60009.1"/>
    <property type="molecule type" value="Genomic_DNA"/>
</dbReference>
<dbReference type="Pfam" id="PF08033">
    <property type="entry name" value="Sec23_BS"/>
    <property type="match status" value="1"/>
</dbReference>
<name>A0A4Y9YGG9_9AGAM</name>
<evidence type="ECO:0000313" key="6">
    <source>
        <dbReference type="Proteomes" id="UP000298327"/>
    </source>
</evidence>
<dbReference type="Gene3D" id="1.20.120.730">
    <property type="entry name" value="Sec23/Sec24 helical domain"/>
    <property type="match status" value="1"/>
</dbReference>
<feature type="region of interest" description="Disordered" evidence="1">
    <location>
        <begin position="289"/>
        <end position="323"/>
    </location>
</feature>
<dbReference type="Gene3D" id="2.60.40.1670">
    <property type="entry name" value="beta-sandwich domain of Sec23/24"/>
    <property type="match status" value="1"/>
</dbReference>
<dbReference type="InterPro" id="IPR012990">
    <property type="entry name" value="Beta-sandwich_Sec23_24"/>
</dbReference>
<dbReference type="InterPro" id="IPR050550">
    <property type="entry name" value="SEC23_SEC24_subfamily"/>
</dbReference>
<dbReference type="GO" id="GO:0008270">
    <property type="term" value="F:zinc ion binding"/>
    <property type="evidence" value="ECO:0007669"/>
    <property type="project" value="TreeGrafter"/>
</dbReference>
<evidence type="ECO:0000259" key="4">
    <source>
        <dbReference type="Pfam" id="PF08033"/>
    </source>
</evidence>
<feature type="domain" description="Sec23/Sec24 beta-sandwich" evidence="4">
    <location>
        <begin position="38"/>
        <end position="67"/>
    </location>
</feature>
<dbReference type="InterPro" id="IPR006900">
    <property type="entry name" value="Sec23/24_helical_dom"/>
</dbReference>
<organism evidence="5 6">
    <name type="scientific">Dentipellis fragilis</name>
    <dbReference type="NCBI Taxonomy" id="205917"/>
    <lineage>
        <taxon>Eukaryota</taxon>
        <taxon>Fungi</taxon>
        <taxon>Dikarya</taxon>
        <taxon>Basidiomycota</taxon>
        <taxon>Agaricomycotina</taxon>
        <taxon>Agaricomycetes</taxon>
        <taxon>Russulales</taxon>
        <taxon>Hericiaceae</taxon>
        <taxon>Dentipellis</taxon>
    </lineage>
</organism>
<dbReference type="Pfam" id="PF04815">
    <property type="entry name" value="Sec23_helical"/>
    <property type="match status" value="1"/>
</dbReference>
<evidence type="ECO:0000256" key="1">
    <source>
        <dbReference type="SAM" id="MobiDB-lite"/>
    </source>
</evidence>
<dbReference type="STRING" id="205917.A0A4Y9YGG9"/>
<gene>
    <name evidence="5" type="ORF">EVG20_g7584</name>
</gene>
<feature type="domain" description="Sec23/Sec24 helical" evidence="3">
    <location>
        <begin position="78"/>
        <end position="178"/>
    </location>
</feature>
<reference evidence="5 6" key="1">
    <citation type="submission" date="2019-02" db="EMBL/GenBank/DDBJ databases">
        <title>Genome sequencing of the rare red list fungi Dentipellis fragilis.</title>
        <authorList>
            <person name="Buettner E."/>
            <person name="Kellner H."/>
        </authorList>
    </citation>
    <scope>NUCLEOTIDE SEQUENCE [LARGE SCALE GENOMIC DNA]</scope>
    <source>
        <strain evidence="5 6">DSM 105465</strain>
    </source>
</reference>
<dbReference type="InterPro" id="IPR029006">
    <property type="entry name" value="ADF-H/Gelsolin-like_dom_sf"/>
</dbReference>
<dbReference type="Proteomes" id="UP000298327">
    <property type="component" value="Unassembled WGS sequence"/>
</dbReference>